<organism evidence="2">
    <name type="scientific">Melanopsichium pennsylvanicum 4</name>
    <dbReference type="NCBI Taxonomy" id="1398559"/>
    <lineage>
        <taxon>Eukaryota</taxon>
        <taxon>Fungi</taxon>
        <taxon>Dikarya</taxon>
        <taxon>Basidiomycota</taxon>
        <taxon>Ustilaginomycotina</taxon>
        <taxon>Ustilaginomycetes</taxon>
        <taxon>Ustilaginales</taxon>
        <taxon>Ustilaginaceae</taxon>
        <taxon>Melanopsichium</taxon>
    </lineage>
</organism>
<feature type="region of interest" description="Disordered" evidence="1">
    <location>
        <begin position="896"/>
        <end position="986"/>
    </location>
</feature>
<feature type="compositionally biased region" description="Acidic residues" evidence="1">
    <location>
        <begin position="541"/>
        <end position="554"/>
    </location>
</feature>
<evidence type="ECO:0000256" key="1">
    <source>
        <dbReference type="SAM" id="MobiDB-lite"/>
    </source>
</evidence>
<feature type="compositionally biased region" description="Low complexity" evidence="1">
    <location>
        <begin position="81"/>
        <end position="102"/>
    </location>
</feature>
<feature type="compositionally biased region" description="Polar residues" evidence="1">
    <location>
        <begin position="662"/>
        <end position="671"/>
    </location>
</feature>
<feature type="compositionally biased region" description="Basic and acidic residues" evidence="1">
    <location>
        <begin position="240"/>
        <end position="254"/>
    </location>
</feature>
<feature type="compositionally biased region" description="Low complexity" evidence="1">
    <location>
        <begin position="23"/>
        <end position="66"/>
    </location>
</feature>
<feature type="region of interest" description="Disordered" evidence="1">
    <location>
        <begin position="1026"/>
        <end position="1080"/>
    </location>
</feature>
<proteinExistence type="predicted"/>
<feature type="compositionally biased region" description="Basic and acidic residues" evidence="1">
    <location>
        <begin position="611"/>
        <end position="621"/>
    </location>
</feature>
<dbReference type="EMBL" id="HG529555">
    <property type="protein sequence ID" value="CDI52895.1"/>
    <property type="molecule type" value="Genomic_DNA"/>
</dbReference>
<protein>
    <recommendedName>
        <fullName evidence="3">Zinc-finger domain-containing protein</fullName>
    </recommendedName>
</protein>
<feature type="region of interest" description="Disordered" evidence="1">
    <location>
        <begin position="541"/>
        <end position="742"/>
    </location>
</feature>
<dbReference type="AlphaFoldDB" id="A0A077QT13"/>
<feature type="compositionally biased region" description="Polar residues" evidence="1">
    <location>
        <begin position="964"/>
        <end position="977"/>
    </location>
</feature>
<feature type="compositionally biased region" description="Basic and acidic residues" evidence="1">
    <location>
        <begin position="261"/>
        <end position="274"/>
    </location>
</feature>
<evidence type="ECO:0008006" key="3">
    <source>
        <dbReference type="Google" id="ProtNLM"/>
    </source>
</evidence>
<feature type="region of interest" description="Disordered" evidence="1">
    <location>
        <begin position="1"/>
        <end position="118"/>
    </location>
</feature>
<name>A0A077QT13_9BASI</name>
<feature type="compositionally biased region" description="Basic and acidic residues" evidence="1">
    <location>
        <begin position="631"/>
        <end position="644"/>
    </location>
</feature>
<accession>A0A077QT13</accession>
<feature type="compositionally biased region" description="Basic and acidic residues" evidence="1">
    <location>
        <begin position="948"/>
        <end position="959"/>
    </location>
</feature>
<sequence>MQSSSSHRSNVVDLTMNDDQDSLSELSDAPEPSSSSPPTKSNSKSKAAASSSSLKKSASSSNVAAKFTNGNSKPKARKSESAPSASTSGSPSASNSSKPLSKLKPDGTPVKSTRSFPISDAARARTHVNCEGNPIKLCHQHHQPCKGALLECTFMRAPGKRCHARYCFSSLKRFYDMDPETIVKSNRMMVNPEEHCPATEAKYAWKCPKCRGRCACSTCRKAMGLEPLGKWIGGSRKKKADTEADLNEKVDAKPKKAKAKAKCEGASEDAETRKAGGKAATKGKTKERSIAEAVQKQSGKARAKASASASVIDIDADEDDGISTPPPAGASTKPAPGKKTLASILSSASVRAPIFKPIKPPTPHPPPVFEVIPTKLPDENLRARMWIYESMVRFDKFGLSRSVLSQLDKLDHWTHSMLQDMLSCLLKTIAGLSNIEKGQPTKPFANVITAFRSHGKALDRGEPWNAATELLADFGLNKTKLEYVEEDVPVQVEMQANKRSESPPAEMRTARLTRARKAKQNNQYEIARQLSLLDSWEEDEFGSEADVTDGDEDAQPSKRGRRGRAGEKKKSIYVYDDSSDDDDDDDDDASMADPDDCSRGGRGSGRSRKAVQKEPEPEVRLTGRQQAIKLQQEEEAKQRQKEEQEAAQANAAAEEESRKRGASTTSKGNASDDNDEEEAYHKTYRTNGRGEQKRRRLTAGSSADEAESGVKAQKHVADDTKTNGITEEKDEANSVDDQRERASPDLETKIATIATLLDAVVMAEPIAEELKTAAENIVSLERQHRIANFEMEKEIAEELADLHKRAPSIVSREYQNWKAEKQQLEHDVAWRRQDARVISELAIDTHALRTGPMGWDADGREYWHLREYQEKMPKFTEGRYAWCLVVLGKPFPANPYQPKQDSKTADGDMSMAQVGAEAEAEAKSNNEAAPVKDEADDSGLTSLDASSDNDKVEFSEDVKLGLPTSRSNGGSDSNTDGNKYDDETRICMGANDPRTIKTLIDFVEYRLEKVEYEENVAMQQREIEAHSARGGDGNSGGSSPGWTGESTGVGSAGGESMHAIRKAKQTLKHTQEARSKQVNQLIKRLNKTKEYFAWHREEVASE</sequence>
<reference evidence="2" key="1">
    <citation type="journal article" date="2014" name="Genome Biol. Evol.">
        <title>Gene Loss Rather Than Gene Gain Is Associated with a Host Jump from Monocots to Dicots in the Smut Fungus Melanopsichium pennsylvanicum.</title>
        <authorList>
            <person name="Sharma R."/>
            <person name="Mishra B."/>
            <person name="Runge F."/>
            <person name="Thines M."/>
        </authorList>
    </citation>
    <scope>NUCLEOTIDE SEQUENCE</scope>
    <source>
        <strain evidence="2">4</strain>
    </source>
</reference>
<feature type="compositionally biased region" description="Acidic residues" evidence="1">
    <location>
        <begin position="577"/>
        <end position="595"/>
    </location>
</feature>
<feature type="compositionally biased region" description="Gly residues" evidence="1">
    <location>
        <begin position="1030"/>
        <end position="1039"/>
    </location>
</feature>
<feature type="region of interest" description="Disordered" evidence="1">
    <location>
        <begin position="231"/>
        <end position="302"/>
    </location>
</feature>
<evidence type="ECO:0000313" key="2">
    <source>
        <dbReference type="EMBL" id="CDI52895.1"/>
    </source>
</evidence>
<feature type="region of interest" description="Disordered" evidence="1">
    <location>
        <begin position="317"/>
        <end position="338"/>
    </location>
</feature>